<dbReference type="RefSeq" id="WP_262399447.1">
    <property type="nucleotide sequence ID" value="NZ_JACRTB010000007.1"/>
</dbReference>
<evidence type="ECO:0000313" key="1">
    <source>
        <dbReference type="EMBL" id="MBC8575878.1"/>
    </source>
</evidence>
<sequence>MESERPLWETAAFAAELHRCYMRLYPTGAISNDGARGWWWNFCRGHQALRVRVSEQASGIVVTLESKSG</sequence>
<protein>
    <submittedName>
        <fullName evidence="1">Uncharacterized protein</fullName>
    </submittedName>
</protein>
<proteinExistence type="predicted"/>
<dbReference type="EMBL" id="JACRTB010000007">
    <property type="protein sequence ID" value="MBC8575878.1"/>
    <property type="molecule type" value="Genomic_DNA"/>
</dbReference>
<name>A0ABR7NJR4_9FIRM</name>
<accession>A0ABR7NJR4</accession>
<gene>
    <name evidence="1" type="ORF">H8717_05560</name>
</gene>
<evidence type="ECO:0000313" key="2">
    <source>
        <dbReference type="Proteomes" id="UP000658131"/>
    </source>
</evidence>
<reference evidence="1 2" key="1">
    <citation type="submission" date="2020-08" db="EMBL/GenBank/DDBJ databases">
        <title>Genome public.</title>
        <authorList>
            <person name="Liu C."/>
            <person name="Sun Q."/>
        </authorList>
    </citation>
    <scope>NUCLEOTIDE SEQUENCE [LARGE SCALE GENOMIC DNA]</scope>
    <source>
        <strain evidence="1 2">BX1</strain>
    </source>
</reference>
<organism evidence="1 2">
    <name type="scientific">Yanshouia hominis</name>
    <dbReference type="NCBI Taxonomy" id="2763673"/>
    <lineage>
        <taxon>Bacteria</taxon>
        <taxon>Bacillati</taxon>
        <taxon>Bacillota</taxon>
        <taxon>Clostridia</taxon>
        <taxon>Eubacteriales</taxon>
        <taxon>Oscillospiraceae</taxon>
        <taxon>Yanshouia</taxon>
    </lineage>
</organism>
<dbReference type="Proteomes" id="UP000658131">
    <property type="component" value="Unassembled WGS sequence"/>
</dbReference>
<comment type="caution">
    <text evidence="1">The sequence shown here is derived from an EMBL/GenBank/DDBJ whole genome shotgun (WGS) entry which is preliminary data.</text>
</comment>
<keyword evidence="2" id="KW-1185">Reference proteome</keyword>